<dbReference type="SMART" id="SM00267">
    <property type="entry name" value="GGDEF"/>
    <property type="match status" value="1"/>
</dbReference>
<sequence>MSDQQFLMGKVLIVDDNPQLIKMLSAILRGICTVSFALSGEEALKVAAQQKPQVILLDMQLPGMNGFETCRALKSSAETCNAAILFLTAHSESDFEVKALELGAVDFIAKPFNSAVVMARVKTQLLLAAQTETLRQYAERDALTGLYNRRYFDKKLDEEVAWHRRQALPMAVTLLDIDHFKLYNDGYGHVAGDHCLRQVAEILSESLRRPGEFVARYGGEEFCTVHPYNDKEQAGKIGQYLCEQVRKAQIPQEFSPTASFLTVSVGTVSFVPTLDMKLQDVLACADKALYLAKQSGRNTARTNSFA</sequence>
<proteinExistence type="predicted"/>
<dbReference type="EC" id="2.7.7.65" evidence="1"/>
<dbReference type="SMART" id="SM00448">
    <property type="entry name" value="REC"/>
    <property type="match status" value="1"/>
</dbReference>
<dbReference type="Proteomes" id="UP001501337">
    <property type="component" value="Unassembled WGS sequence"/>
</dbReference>
<dbReference type="InterPro" id="IPR011006">
    <property type="entry name" value="CheY-like_superfamily"/>
</dbReference>
<evidence type="ECO:0000313" key="7">
    <source>
        <dbReference type="Proteomes" id="UP001501337"/>
    </source>
</evidence>
<dbReference type="PANTHER" id="PTHR45138">
    <property type="entry name" value="REGULATORY COMPONENTS OF SENSORY TRANSDUCTION SYSTEM"/>
    <property type="match status" value="1"/>
</dbReference>
<evidence type="ECO:0000259" key="4">
    <source>
        <dbReference type="PROSITE" id="PS50110"/>
    </source>
</evidence>
<dbReference type="Gene3D" id="3.40.50.2300">
    <property type="match status" value="1"/>
</dbReference>
<dbReference type="InterPro" id="IPR000160">
    <property type="entry name" value="GGDEF_dom"/>
</dbReference>
<evidence type="ECO:0000256" key="3">
    <source>
        <dbReference type="PROSITE-ProRule" id="PRU00169"/>
    </source>
</evidence>
<accession>A0ABP7NY64</accession>
<dbReference type="NCBIfam" id="TIGR00254">
    <property type="entry name" value="GGDEF"/>
    <property type="match status" value="1"/>
</dbReference>
<dbReference type="Pfam" id="PF00072">
    <property type="entry name" value="Response_reg"/>
    <property type="match status" value="1"/>
</dbReference>
<keyword evidence="7" id="KW-1185">Reference proteome</keyword>
<dbReference type="InterPro" id="IPR029787">
    <property type="entry name" value="Nucleotide_cyclase"/>
</dbReference>
<feature type="domain" description="Response regulatory" evidence="4">
    <location>
        <begin position="10"/>
        <end position="125"/>
    </location>
</feature>
<evidence type="ECO:0000259" key="5">
    <source>
        <dbReference type="PROSITE" id="PS50887"/>
    </source>
</evidence>
<dbReference type="PANTHER" id="PTHR45138:SF9">
    <property type="entry name" value="DIGUANYLATE CYCLASE DGCM-RELATED"/>
    <property type="match status" value="1"/>
</dbReference>
<comment type="catalytic activity">
    <reaction evidence="2">
        <text>2 GTP = 3',3'-c-di-GMP + 2 diphosphate</text>
        <dbReference type="Rhea" id="RHEA:24898"/>
        <dbReference type="ChEBI" id="CHEBI:33019"/>
        <dbReference type="ChEBI" id="CHEBI:37565"/>
        <dbReference type="ChEBI" id="CHEBI:58805"/>
        <dbReference type="EC" id="2.7.7.65"/>
    </reaction>
</comment>
<reference evidence="7" key="1">
    <citation type="journal article" date="2019" name="Int. J. Syst. Evol. Microbiol.">
        <title>The Global Catalogue of Microorganisms (GCM) 10K type strain sequencing project: providing services to taxonomists for standard genome sequencing and annotation.</title>
        <authorList>
            <consortium name="The Broad Institute Genomics Platform"/>
            <consortium name="The Broad Institute Genome Sequencing Center for Infectious Disease"/>
            <person name="Wu L."/>
            <person name="Ma J."/>
        </authorList>
    </citation>
    <scope>NUCLEOTIDE SEQUENCE [LARGE SCALE GENOMIC DNA]</scope>
    <source>
        <strain evidence="7">JCM 17555</strain>
    </source>
</reference>
<dbReference type="PROSITE" id="PS50110">
    <property type="entry name" value="RESPONSE_REGULATORY"/>
    <property type="match status" value="1"/>
</dbReference>
<protein>
    <recommendedName>
        <fullName evidence="1">diguanylate cyclase</fullName>
        <ecNumber evidence="1">2.7.7.65</ecNumber>
    </recommendedName>
</protein>
<evidence type="ECO:0000313" key="6">
    <source>
        <dbReference type="EMBL" id="GAA3956549.1"/>
    </source>
</evidence>
<dbReference type="Gene3D" id="3.30.70.270">
    <property type="match status" value="1"/>
</dbReference>
<feature type="domain" description="GGDEF" evidence="5">
    <location>
        <begin position="168"/>
        <end position="305"/>
    </location>
</feature>
<feature type="modified residue" description="4-aspartylphosphate" evidence="3">
    <location>
        <position position="58"/>
    </location>
</feature>
<dbReference type="RefSeq" id="WP_344804673.1">
    <property type="nucleotide sequence ID" value="NZ_BAABBO010000007.1"/>
</dbReference>
<evidence type="ECO:0000256" key="2">
    <source>
        <dbReference type="ARBA" id="ARBA00034247"/>
    </source>
</evidence>
<gene>
    <name evidence="6" type="ORF">GCM10022278_13870</name>
</gene>
<dbReference type="CDD" id="cd01949">
    <property type="entry name" value="GGDEF"/>
    <property type="match status" value="1"/>
</dbReference>
<dbReference type="EMBL" id="BAABBO010000007">
    <property type="protein sequence ID" value="GAA3956549.1"/>
    <property type="molecule type" value="Genomic_DNA"/>
</dbReference>
<dbReference type="PROSITE" id="PS50887">
    <property type="entry name" value="GGDEF"/>
    <property type="match status" value="1"/>
</dbReference>
<dbReference type="Pfam" id="PF00990">
    <property type="entry name" value="GGDEF"/>
    <property type="match status" value="1"/>
</dbReference>
<dbReference type="SUPFAM" id="SSF52172">
    <property type="entry name" value="CheY-like"/>
    <property type="match status" value="1"/>
</dbReference>
<dbReference type="InterPro" id="IPR001789">
    <property type="entry name" value="Sig_transdc_resp-reg_receiver"/>
</dbReference>
<dbReference type="InterPro" id="IPR050469">
    <property type="entry name" value="Diguanylate_Cyclase"/>
</dbReference>
<comment type="caution">
    <text evidence="6">The sequence shown here is derived from an EMBL/GenBank/DDBJ whole genome shotgun (WGS) entry which is preliminary data.</text>
</comment>
<evidence type="ECO:0000256" key="1">
    <source>
        <dbReference type="ARBA" id="ARBA00012528"/>
    </source>
</evidence>
<dbReference type="InterPro" id="IPR043128">
    <property type="entry name" value="Rev_trsase/Diguanyl_cyclase"/>
</dbReference>
<organism evidence="6 7">
    <name type="scientific">Allohahella marinimesophila</name>
    <dbReference type="NCBI Taxonomy" id="1054972"/>
    <lineage>
        <taxon>Bacteria</taxon>
        <taxon>Pseudomonadati</taxon>
        <taxon>Pseudomonadota</taxon>
        <taxon>Gammaproteobacteria</taxon>
        <taxon>Oceanospirillales</taxon>
        <taxon>Hahellaceae</taxon>
        <taxon>Allohahella</taxon>
    </lineage>
</organism>
<dbReference type="SUPFAM" id="SSF55073">
    <property type="entry name" value="Nucleotide cyclase"/>
    <property type="match status" value="1"/>
</dbReference>
<keyword evidence="3" id="KW-0597">Phosphoprotein</keyword>
<name>A0ABP7NY64_9GAMM</name>